<feature type="domain" description="Putative auto-transporter adhesin head GIN" evidence="1">
    <location>
        <begin position="55"/>
        <end position="252"/>
    </location>
</feature>
<organism evidence="2 3">
    <name type="scientific">Massilia horti</name>
    <dbReference type="NCBI Taxonomy" id="2562153"/>
    <lineage>
        <taxon>Bacteria</taxon>
        <taxon>Pseudomonadati</taxon>
        <taxon>Pseudomonadota</taxon>
        <taxon>Betaproteobacteria</taxon>
        <taxon>Burkholderiales</taxon>
        <taxon>Oxalobacteraceae</taxon>
        <taxon>Telluria group</taxon>
        <taxon>Massilia</taxon>
    </lineage>
</organism>
<keyword evidence="3" id="KW-1185">Reference proteome</keyword>
<gene>
    <name evidence="2" type="ORF">E4O92_19940</name>
</gene>
<comment type="caution">
    <text evidence="2">The sequence shown here is derived from an EMBL/GenBank/DDBJ whole genome shotgun (WGS) entry which is preliminary data.</text>
</comment>
<evidence type="ECO:0000259" key="1">
    <source>
        <dbReference type="Pfam" id="PF10988"/>
    </source>
</evidence>
<accession>A0A4Y9SUA9</accession>
<dbReference type="OrthoDB" id="8742282at2"/>
<reference evidence="2 3" key="1">
    <citation type="submission" date="2019-03" db="EMBL/GenBank/DDBJ databases">
        <title>Draft genome of Massilia hortus sp. nov., a novel bacterial species of the Oxalobacteraceae family.</title>
        <authorList>
            <person name="Peta V."/>
            <person name="Raths R."/>
            <person name="Bucking H."/>
        </authorList>
    </citation>
    <scope>NUCLEOTIDE SEQUENCE [LARGE SCALE GENOMIC DNA]</scope>
    <source>
        <strain evidence="2 3">ONC3</strain>
    </source>
</reference>
<dbReference type="Pfam" id="PF10988">
    <property type="entry name" value="DUF2807"/>
    <property type="match status" value="1"/>
</dbReference>
<sequence length="270" mass="28445">MRALLKIGLALLVLAFVLIGASYGMLRSQGISGPATTAGRMAGSEVRTVSKRISAVELSGPIDLSLRYGQEPSLVVRGEQRLLGNVETVEDGGVLHIGTRGIVLRHRRPLQVTLVLPSLTRLTIDGSGDSKIDGFSGERVELRLDGSGTAKFNGRYRQVSAILHGSGDLELESGNSDKLVAEINGSGELTLVGGAKDFRGMLRGSGDLDARHLRADVVEIEQVGSGNSTVFARNSVTASLSGTGDIEVLGDPPQRSVSRNGSGEVIFRTE</sequence>
<dbReference type="EMBL" id="SPUM01000132">
    <property type="protein sequence ID" value="TFW28909.1"/>
    <property type="molecule type" value="Genomic_DNA"/>
</dbReference>
<dbReference type="RefSeq" id="WP_135191410.1">
    <property type="nucleotide sequence ID" value="NZ_SPUM01000132.1"/>
</dbReference>
<evidence type="ECO:0000313" key="2">
    <source>
        <dbReference type="EMBL" id="TFW28909.1"/>
    </source>
</evidence>
<name>A0A4Y9SUA9_9BURK</name>
<dbReference type="Gene3D" id="2.160.20.120">
    <property type="match status" value="1"/>
</dbReference>
<dbReference type="PANTHER" id="PTHR39200">
    <property type="entry name" value="HYPOTHETICAL EXPORTED PROTEIN"/>
    <property type="match status" value="1"/>
</dbReference>
<dbReference type="Proteomes" id="UP000297258">
    <property type="component" value="Unassembled WGS sequence"/>
</dbReference>
<proteinExistence type="predicted"/>
<protein>
    <submittedName>
        <fullName evidence="2">DUF2807 domain-containing protein</fullName>
    </submittedName>
</protein>
<dbReference type="AlphaFoldDB" id="A0A4Y9SUA9"/>
<dbReference type="PANTHER" id="PTHR39200:SF1">
    <property type="entry name" value="AUTO-TRANSPORTER ADHESIN HEAD GIN DOMAIN-CONTAINING PROTEIN-RELATED"/>
    <property type="match status" value="1"/>
</dbReference>
<evidence type="ECO:0000313" key="3">
    <source>
        <dbReference type="Proteomes" id="UP000297258"/>
    </source>
</evidence>
<dbReference type="InterPro" id="IPR021255">
    <property type="entry name" value="DUF2807"/>
</dbReference>